<organism evidence="2 3">
    <name type="scientific">Waddlia chondrophila (strain ATCC VR-1470 / WSU 86-1044)</name>
    <dbReference type="NCBI Taxonomy" id="716544"/>
    <lineage>
        <taxon>Bacteria</taxon>
        <taxon>Pseudomonadati</taxon>
        <taxon>Chlamydiota</taxon>
        <taxon>Chlamydiia</taxon>
        <taxon>Parachlamydiales</taxon>
        <taxon>Waddliaceae</taxon>
        <taxon>Waddlia</taxon>
    </lineage>
</organism>
<proteinExistence type="predicted"/>
<evidence type="ECO:0000313" key="2">
    <source>
        <dbReference type="EMBL" id="ADI37418.1"/>
    </source>
</evidence>
<dbReference type="AlphaFoldDB" id="D6YTF7"/>
<evidence type="ECO:0000256" key="1">
    <source>
        <dbReference type="SAM" id="Coils"/>
    </source>
</evidence>
<dbReference type="Proteomes" id="UP000001505">
    <property type="component" value="Chromosome"/>
</dbReference>
<reference evidence="2 3" key="1">
    <citation type="journal article" date="2010" name="PLoS ONE">
        <title>The Waddlia genome: a window into chlamydial biology.</title>
        <authorList>
            <person name="Bertelli C."/>
            <person name="Collyn F."/>
            <person name="Croxatto A."/>
            <person name="Ruckert C."/>
            <person name="Polkinghorne A."/>
            <person name="Kebbi-Beghdadi C."/>
            <person name="Goesmann A."/>
            <person name="Vaughan L."/>
            <person name="Greub G."/>
        </authorList>
    </citation>
    <scope>NUCLEOTIDE SEQUENCE [LARGE SCALE GENOMIC DNA]</scope>
    <source>
        <strain evidence="3">ATCC VR-1470 / WSU 86-1044</strain>
    </source>
</reference>
<protein>
    <submittedName>
        <fullName evidence="2">Uncharacterized protein</fullName>
    </submittedName>
</protein>
<name>D6YTF7_WADCW</name>
<dbReference type="eggNOG" id="COG4372">
    <property type="taxonomic scope" value="Bacteria"/>
</dbReference>
<dbReference type="RefSeq" id="WP_013181146.1">
    <property type="nucleotide sequence ID" value="NC_014225.1"/>
</dbReference>
<feature type="coiled-coil region" evidence="1">
    <location>
        <begin position="369"/>
        <end position="419"/>
    </location>
</feature>
<evidence type="ECO:0000313" key="3">
    <source>
        <dbReference type="Proteomes" id="UP000001505"/>
    </source>
</evidence>
<dbReference type="OrthoDB" id="7053339at2"/>
<dbReference type="KEGG" id="wch:wcw_0041"/>
<dbReference type="STRING" id="716544.wcw_0041"/>
<dbReference type="HOGENOM" id="CLU_365591_0_0_0"/>
<keyword evidence="1" id="KW-0175">Coiled coil</keyword>
<keyword evidence="3" id="KW-1185">Reference proteome</keyword>
<gene>
    <name evidence="2" type="ordered locus">wcw_0041</name>
</gene>
<dbReference type="EMBL" id="CP001928">
    <property type="protein sequence ID" value="ADI37418.1"/>
    <property type="molecule type" value="Genomic_DNA"/>
</dbReference>
<sequence>MSVYKTDGLTNFQKCHRMIFLCPEGSLSHWGVKKIEYCYRNERTKIHIIWAHVIRRTIALAMPIFNLLDALHYVPMAAYKLVQLKPKDALHDLLKCFKCLQVFLCAVPTLVVAMIEPKWFYRTEGMWLDVKNKQMKREITHAFEKMKEDSQTGVETVVHLKVACEKVIDKMVGNDQAIEILKKVLEKVTSEIPTDDPEKQEIIIEQYIEMFSELLVCSAHQQVELNKMTEHFTRILELIIKVRHPLLRLSLIHLIVTTAKNDPDTYEDIAKKKYENDNRQALPYMVARLITDDEDLLARLMEISNDRYFKNRQTQTSFIATLHEIHQSELKDSDKEKALGSLLDSFDLDQRIAEAGKPVQRKKGEPKNAEERDQMIENKKRNIKQKQGEIQNGNKRVKRLESQIQIQNVKNEIASLEKMRFISDSEREELLKLKKDKGSHFHSAQNILRMLLSLNDKNFVSKYLRRIGSEKKYPHLSDERIVTDVFKEIFELENLPPDAFEKIQRLRAPWALVAFHGRLNEVKAKYRSDLIQCNKAIVQALLDGTYDELRHETDANPTLKKVFEVQPGLKDKWMHPSKDDYTVKGLYSEATRRFANFKIVEANDPSDILLIGNDTHTCVHLGGRIERVSGMSAFIRDGKIHTILIKDEEGVTVAETQLQLMWDEVNKKPVLFIEEANFLGGENNDYSLEHAIYSYARERAKELGLNLVSCYHMKDPKGKLISSRKYEGKVGSLGSSSPLEYVNRYFKNYSKPYDLGQTWYVTT</sequence>
<accession>D6YTF7</accession>